<sequence>MPIEPVGPARREALMASEGCIILGRKPGSNSHQGFAENNFSVGDMEWHAEYANFFLSRDSWSSSGKKQMIRGEVEAEVCVESERRRLPDWEIEIWDVHDEHLPVVIDWEGWIDAWAYDPNNKMSGVTSMFKACNLRFTMRRGR</sequence>
<organism evidence="1 2">
    <name type="scientific">Hephaestia caeni</name>
    <dbReference type="NCBI Taxonomy" id="645617"/>
    <lineage>
        <taxon>Bacteria</taxon>
        <taxon>Pseudomonadati</taxon>
        <taxon>Pseudomonadota</taxon>
        <taxon>Alphaproteobacteria</taxon>
        <taxon>Sphingomonadales</taxon>
        <taxon>Sphingomonadaceae</taxon>
        <taxon>Hephaestia</taxon>
    </lineage>
</organism>
<name>A0A397PFV3_9SPHN</name>
<dbReference type="EMBL" id="QXDC01000002">
    <property type="protein sequence ID" value="RIA46047.1"/>
    <property type="molecule type" value="Genomic_DNA"/>
</dbReference>
<dbReference type="AlphaFoldDB" id="A0A397PFV3"/>
<protein>
    <submittedName>
        <fullName evidence="1">Uncharacterized protein</fullName>
    </submittedName>
</protein>
<evidence type="ECO:0000313" key="1">
    <source>
        <dbReference type="EMBL" id="RIA46047.1"/>
    </source>
</evidence>
<comment type="caution">
    <text evidence="1">The sequence shown here is derived from an EMBL/GenBank/DDBJ whole genome shotgun (WGS) entry which is preliminary data.</text>
</comment>
<keyword evidence="2" id="KW-1185">Reference proteome</keyword>
<reference evidence="1 2" key="1">
    <citation type="submission" date="2018-08" db="EMBL/GenBank/DDBJ databases">
        <title>Genomic Encyclopedia of Type Strains, Phase IV (KMG-IV): sequencing the most valuable type-strain genomes for metagenomic binning, comparative biology and taxonomic classification.</title>
        <authorList>
            <person name="Goeker M."/>
        </authorList>
    </citation>
    <scope>NUCLEOTIDE SEQUENCE [LARGE SCALE GENOMIC DNA]</scope>
    <source>
        <strain evidence="1 2">DSM 25527</strain>
    </source>
</reference>
<dbReference type="Proteomes" id="UP000266568">
    <property type="component" value="Unassembled WGS sequence"/>
</dbReference>
<accession>A0A397PFV3</accession>
<gene>
    <name evidence="1" type="ORF">DFR49_0576</name>
</gene>
<proteinExistence type="predicted"/>
<evidence type="ECO:0000313" key="2">
    <source>
        <dbReference type="Proteomes" id="UP000266568"/>
    </source>
</evidence>